<evidence type="ECO:0000259" key="7">
    <source>
        <dbReference type="Pfam" id="PF01171"/>
    </source>
</evidence>
<evidence type="ECO:0000256" key="6">
    <source>
        <dbReference type="HAMAP-Rule" id="MF_01161"/>
    </source>
</evidence>
<dbReference type="GO" id="GO:0005524">
    <property type="term" value="F:ATP binding"/>
    <property type="evidence" value="ECO:0007669"/>
    <property type="project" value="UniProtKB-UniRule"/>
</dbReference>
<evidence type="ECO:0000256" key="3">
    <source>
        <dbReference type="ARBA" id="ARBA00022741"/>
    </source>
</evidence>
<comment type="function">
    <text evidence="6">Ligates lysine onto the cytidine present at position 34 of the AUA codon-specific tRNA(Ile) that contains the anticodon CAU, in an ATP-dependent manner. Cytidine is converted to lysidine, thus changing the amino acid specificity of the tRNA from methionine to isoleucine.</text>
</comment>
<name>A0A1M6TB14_9AQUI</name>
<comment type="domain">
    <text evidence="6">The N-terminal region contains the highly conserved SGGXDS motif, predicted to be a P-loop motif involved in ATP binding.</text>
</comment>
<dbReference type="SUPFAM" id="SSF82829">
    <property type="entry name" value="MesJ substrate recognition domain-like"/>
    <property type="match status" value="1"/>
</dbReference>
<dbReference type="Proteomes" id="UP000189810">
    <property type="component" value="Chromosome I"/>
</dbReference>
<evidence type="ECO:0000256" key="4">
    <source>
        <dbReference type="ARBA" id="ARBA00022840"/>
    </source>
</evidence>
<comment type="similarity">
    <text evidence="6">Belongs to the tRNA(Ile)-lysidine synthase family.</text>
</comment>
<evidence type="ECO:0000256" key="2">
    <source>
        <dbReference type="ARBA" id="ARBA00022694"/>
    </source>
</evidence>
<dbReference type="PANTHER" id="PTHR43033:SF1">
    <property type="entry name" value="TRNA(ILE)-LYSIDINE SYNTHASE-RELATED"/>
    <property type="match status" value="1"/>
</dbReference>
<keyword evidence="3 6" id="KW-0547">Nucleotide-binding</keyword>
<keyword evidence="2 6" id="KW-0819">tRNA processing</keyword>
<accession>A0A1M6TB14</accession>
<keyword evidence="1 6" id="KW-0436">Ligase</keyword>
<dbReference type="HAMAP" id="MF_01161">
    <property type="entry name" value="tRNA_Ile_lys_synt"/>
    <property type="match status" value="1"/>
</dbReference>
<comment type="catalytic activity">
    <reaction evidence="5 6">
        <text>cytidine(34) in tRNA(Ile2) + L-lysine + ATP = lysidine(34) in tRNA(Ile2) + AMP + diphosphate + H(+)</text>
        <dbReference type="Rhea" id="RHEA:43744"/>
        <dbReference type="Rhea" id="RHEA-COMP:10625"/>
        <dbReference type="Rhea" id="RHEA-COMP:10670"/>
        <dbReference type="ChEBI" id="CHEBI:15378"/>
        <dbReference type="ChEBI" id="CHEBI:30616"/>
        <dbReference type="ChEBI" id="CHEBI:32551"/>
        <dbReference type="ChEBI" id="CHEBI:33019"/>
        <dbReference type="ChEBI" id="CHEBI:82748"/>
        <dbReference type="ChEBI" id="CHEBI:83665"/>
        <dbReference type="ChEBI" id="CHEBI:456215"/>
        <dbReference type="EC" id="6.3.4.19"/>
    </reaction>
</comment>
<evidence type="ECO:0000256" key="5">
    <source>
        <dbReference type="ARBA" id="ARBA00048539"/>
    </source>
</evidence>
<dbReference type="RefSeq" id="WP_079654462.1">
    <property type="nucleotide sequence ID" value="NZ_LT670846.1"/>
</dbReference>
<dbReference type="GO" id="GO:0005737">
    <property type="term" value="C:cytoplasm"/>
    <property type="evidence" value="ECO:0007669"/>
    <property type="project" value="UniProtKB-SubCell"/>
</dbReference>
<comment type="subcellular location">
    <subcellularLocation>
        <location evidence="6">Cytoplasm</location>
    </subcellularLocation>
</comment>
<feature type="binding site" evidence="6">
    <location>
        <begin position="34"/>
        <end position="39"/>
    </location>
    <ligand>
        <name>ATP</name>
        <dbReference type="ChEBI" id="CHEBI:30616"/>
    </ligand>
</feature>
<dbReference type="EC" id="6.3.4.19" evidence="6"/>
<dbReference type="SUPFAM" id="SSF52402">
    <property type="entry name" value="Adenine nucleotide alpha hydrolases-like"/>
    <property type="match status" value="1"/>
</dbReference>
<proteinExistence type="inferred from homology"/>
<dbReference type="GO" id="GO:0006400">
    <property type="term" value="P:tRNA modification"/>
    <property type="evidence" value="ECO:0007669"/>
    <property type="project" value="UniProtKB-UniRule"/>
</dbReference>
<dbReference type="InterPro" id="IPR012795">
    <property type="entry name" value="tRNA_Ile_lys_synt_N"/>
</dbReference>
<dbReference type="EMBL" id="LT670846">
    <property type="protein sequence ID" value="SHK53948.1"/>
    <property type="molecule type" value="Genomic_DNA"/>
</dbReference>
<protein>
    <recommendedName>
        <fullName evidence="6">tRNA(Ile)-lysidine synthase</fullName>
        <ecNumber evidence="6">6.3.4.19</ecNumber>
    </recommendedName>
    <alternativeName>
        <fullName evidence="6">tRNA(Ile)-2-lysyl-cytidine synthase</fullName>
    </alternativeName>
    <alternativeName>
        <fullName evidence="6">tRNA(Ile)-lysidine synthetase</fullName>
    </alternativeName>
</protein>
<dbReference type="STRING" id="381751.SAMN05444391_1370"/>
<dbReference type="CDD" id="cd01992">
    <property type="entry name" value="TilS_N"/>
    <property type="match status" value="1"/>
</dbReference>
<keyword evidence="6" id="KW-0963">Cytoplasm</keyword>
<dbReference type="Gene3D" id="1.20.59.20">
    <property type="match status" value="1"/>
</dbReference>
<evidence type="ECO:0000256" key="1">
    <source>
        <dbReference type="ARBA" id="ARBA00022598"/>
    </source>
</evidence>
<dbReference type="NCBIfam" id="TIGR02432">
    <property type="entry name" value="lysidine_TilS_N"/>
    <property type="match status" value="1"/>
</dbReference>
<keyword evidence="4 6" id="KW-0067">ATP-binding</keyword>
<reference evidence="8 9" key="1">
    <citation type="submission" date="2016-11" db="EMBL/GenBank/DDBJ databases">
        <authorList>
            <person name="Jaros S."/>
            <person name="Januszkiewicz K."/>
            <person name="Wedrychowicz H."/>
        </authorList>
    </citation>
    <scope>NUCLEOTIDE SEQUENCE [LARGE SCALE GENOMIC DNA]</scope>
    <source>
        <strain evidence="8 9">DSM 19557</strain>
    </source>
</reference>
<evidence type="ECO:0000313" key="8">
    <source>
        <dbReference type="EMBL" id="SHK53948.1"/>
    </source>
</evidence>
<sequence length="297" mass="34722">MSEKGYSSLLRKVVSLQREKRLIPEGSRVLVAFSGGPDSVALTLALLMLKEFLKLSDVALVHVNHGIRETSIRDEEFSIEFAKRKKLRIYVERLQVKEISKERGENLEAVAREERYKVLRRIKSTEGFDLIATAHHLNDLVETILLWMVRGCGLEGLLGFEERQDDVVRPLYRVKREEILEFLTQLKEDWVLDESNLDLSIARNRIRYMVIPELKKINPSLEESFLRMRELLKTDQDFIDQNLQEVKKKVLKEGSIDRRAFLKLHPALQKRLIMELYGLKDSRRVQQTINRIKKGSI</sequence>
<dbReference type="Gene3D" id="3.40.50.620">
    <property type="entry name" value="HUPs"/>
    <property type="match status" value="1"/>
</dbReference>
<dbReference type="InterPro" id="IPR014729">
    <property type="entry name" value="Rossmann-like_a/b/a_fold"/>
</dbReference>
<organism evidence="8 9">
    <name type="scientific">Thermocrinis minervae</name>
    <dbReference type="NCBI Taxonomy" id="381751"/>
    <lineage>
        <taxon>Bacteria</taxon>
        <taxon>Pseudomonadati</taxon>
        <taxon>Aquificota</taxon>
        <taxon>Aquificia</taxon>
        <taxon>Aquificales</taxon>
        <taxon>Aquificaceae</taxon>
        <taxon>Thermocrinis</taxon>
    </lineage>
</organism>
<dbReference type="PANTHER" id="PTHR43033">
    <property type="entry name" value="TRNA(ILE)-LYSIDINE SYNTHASE-RELATED"/>
    <property type="match status" value="1"/>
</dbReference>
<evidence type="ECO:0000313" key="9">
    <source>
        <dbReference type="Proteomes" id="UP000189810"/>
    </source>
</evidence>
<dbReference type="InterPro" id="IPR012094">
    <property type="entry name" value="tRNA_Ile_lys_synt"/>
</dbReference>
<feature type="domain" description="tRNA(Ile)-lysidine/2-thiocytidine synthase N-terminal" evidence="7">
    <location>
        <begin position="29"/>
        <end position="207"/>
    </location>
</feature>
<gene>
    <name evidence="6" type="primary">tilS</name>
    <name evidence="8" type="ORF">SAMN05444391_1370</name>
</gene>
<dbReference type="InterPro" id="IPR011063">
    <property type="entry name" value="TilS/TtcA_N"/>
</dbReference>
<keyword evidence="9" id="KW-1185">Reference proteome</keyword>
<dbReference type="Pfam" id="PF01171">
    <property type="entry name" value="ATP_bind_3"/>
    <property type="match status" value="1"/>
</dbReference>
<dbReference type="GO" id="GO:0032267">
    <property type="term" value="F:tRNA(Ile)-lysidine synthase activity"/>
    <property type="evidence" value="ECO:0007669"/>
    <property type="project" value="UniProtKB-EC"/>
</dbReference>
<dbReference type="AlphaFoldDB" id="A0A1M6TB14"/>
<dbReference type="OrthoDB" id="9807403at2"/>